<dbReference type="NCBIfam" id="TIGR02017">
    <property type="entry name" value="hutG_amidohyd"/>
    <property type="match status" value="1"/>
</dbReference>
<sequence>MTADDAPVGDVSADDRLDVWIDGDSPLLIDVPHAGTYMPPALRAQMTPIAQNVPDADWHVHLLYGFAGEVGASLMAATHARYVVDLNRDPQGAALYPGADNSERVPLLSFDREPLYAGAAPDAAEVERRMARYWTPYHRRLRQRLDAIRARHGHAILLDAHSIRSAVPRFFDGRLPDLNLGTADGASCPAGLGDAAFAVLQRSDFGAVRDGRFKGGYITRHYGRPQDGVHALQLEIAQACYMDEQPPWPWDARRAQPLQQVLRRLVDVLLRWTP</sequence>
<dbReference type="Gene3D" id="3.40.630.40">
    <property type="entry name" value="Zn-dependent exopeptidases"/>
    <property type="match status" value="1"/>
</dbReference>
<keyword evidence="1" id="KW-0378">Hydrolase</keyword>
<name>A0A318EAQ8_9GAMM</name>
<dbReference type="SUPFAM" id="SSF53187">
    <property type="entry name" value="Zn-dependent exopeptidases"/>
    <property type="match status" value="1"/>
</dbReference>
<evidence type="ECO:0000313" key="1">
    <source>
        <dbReference type="EMBL" id="PXV69667.1"/>
    </source>
</evidence>
<dbReference type="EMBL" id="QICN01000003">
    <property type="protein sequence ID" value="PXV69667.1"/>
    <property type="molecule type" value="Genomic_DNA"/>
</dbReference>
<accession>A0A318EAQ8</accession>
<dbReference type="GO" id="GO:0016787">
    <property type="term" value="F:hydrolase activity"/>
    <property type="evidence" value="ECO:0007669"/>
    <property type="project" value="UniProtKB-KW"/>
</dbReference>
<dbReference type="InterPro" id="IPR007709">
    <property type="entry name" value="N-FG_amidohydro"/>
</dbReference>
<dbReference type="Proteomes" id="UP000248330">
    <property type="component" value="Unassembled WGS sequence"/>
</dbReference>
<proteinExistence type="predicted"/>
<comment type="caution">
    <text evidence="1">The sequence shown here is derived from an EMBL/GenBank/DDBJ whole genome shotgun (WGS) entry which is preliminary data.</text>
</comment>
<dbReference type="InterPro" id="IPR010247">
    <property type="entry name" value="HutG_amidohyd"/>
</dbReference>
<evidence type="ECO:0000313" key="2">
    <source>
        <dbReference type="Proteomes" id="UP000248330"/>
    </source>
</evidence>
<dbReference type="AlphaFoldDB" id="A0A318EAQ8"/>
<keyword evidence="2" id="KW-1185">Reference proteome</keyword>
<gene>
    <name evidence="1" type="ORF">C8D93_103242</name>
</gene>
<dbReference type="Pfam" id="PF05013">
    <property type="entry name" value="FGase"/>
    <property type="match status" value="1"/>
</dbReference>
<organism evidence="1 2">
    <name type="scientific">Sinimarinibacterium flocculans</name>
    <dbReference type="NCBI Taxonomy" id="985250"/>
    <lineage>
        <taxon>Bacteria</taxon>
        <taxon>Pseudomonadati</taxon>
        <taxon>Pseudomonadota</taxon>
        <taxon>Gammaproteobacteria</taxon>
        <taxon>Nevskiales</taxon>
        <taxon>Nevskiaceae</taxon>
        <taxon>Sinimarinibacterium</taxon>
    </lineage>
</organism>
<protein>
    <submittedName>
        <fullName evidence="1">N-formylglutamate amidohydrolase</fullName>
    </submittedName>
</protein>
<reference evidence="1 2" key="1">
    <citation type="submission" date="2018-04" db="EMBL/GenBank/DDBJ databases">
        <title>Genomic Encyclopedia of Type Strains, Phase IV (KMG-IV): sequencing the most valuable type-strain genomes for metagenomic binning, comparative biology and taxonomic classification.</title>
        <authorList>
            <person name="Goeker M."/>
        </authorList>
    </citation>
    <scope>NUCLEOTIDE SEQUENCE [LARGE SCALE GENOMIC DNA]</scope>
    <source>
        <strain evidence="1 2">DSM 104150</strain>
    </source>
</reference>